<organism evidence="1 2">
    <name type="scientific">Solibacillus kalamii</name>
    <dbReference type="NCBI Taxonomy" id="1748298"/>
    <lineage>
        <taxon>Bacteria</taxon>
        <taxon>Bacillati</taxon>
        <taxon>Bacillota</taxon>
        <taxon>Bacilli</taxon>
        <taxon>Bacillales</taxon>
        <taxon>Caryophanaceae</taxon>
        <taxon>Solibacillus</taxon>
    </lineage>
</organism>
<comment type="caution">
    <text evidence="1">The sequence shown here is derived from an EMBL/GenBank/DDBJ whole genome shotgun (WGS) entry which is preliminary data.</text>
</comment>
<gene>
    <name evidence="1" type="ORF">CBM15_00380</name>
</gene>
<dbReference type="Proteomes" id="UP000196594">
    <property type="component" value="Unassembled WGS sequence"/>
</dbReference>
<accession>A0ABX3ZKS8</accession>
<sequence>MKKIWMVAAILFILYGCTEKKEEPTVESESAMVEVNIPTEVAQHYGSLNIEYKASDVYKTIQPNGAVSLEINKQQLTEIAQQTEQFLEQYKETSEQSTEDGITHIDANEDFSNWKIVLSDDSLLGEEAFDLAQEHLIKNILTYQLVHRNIPELNIQYVTDTGEPLDRKIIRTKFAYSDE</sequence>
<protein>
    <submittedName>
        <fullName evidence="1">Adenylate cyclase</fullName>
    </submittedName>
</protein>
<reference evidence="1 2" key="1">
    <citation type="journal article" date="2017" name="Int. J. Syst. Evol. Microbiol.">
        <title>Solibacillus kalamii sp. nov., isolated from a high-efficiency particulate arrestance filter system used in the International Space Station.</title>
        <authorList>
            <person name="Checinska Sielaff A."/>
            <person name="Kumar R.M."/>
            <person name="Pal D."/>
            <person name="Mayilraj S."/>
            <person name="Venkateswaran K."/>
        </authorList>
    </citation>
    <scope>NUCLEOTIDE SEQUENCE [LARGE SCALE GENOMIC DNA]</scope>
    <source>
        <strain evidence="1 2">ISSFR-015</strain>
    </source>
</reference>
<evidence type="ECO:0000313" key="1">
    <source>
        <dbReference type="EMBL" id="OUZ40345.1"/>
    </source>
</evidence>
<dbReference type="PROSITE" id="PS51257">
    <property type="entry name" value="PROKAR_LIPOPROTEIN"/>
    <property type="match status" value="1"/>
</dbReference>
<proteinExistence type="predicted"/>
<dbReference type="RefSeq" id="WP_087615329.1">
    <property type="nucleotide sequence ID" value="NZ_JAFBEY010000002.1"/>
</dbReference>
<keyword evidence="2" id="KW-1185">Reference proteome</keyword>
<evidence type="ECO:0000313" key="2">
    <source>
        <dbReference type="Proteomes" id="UP000196594"/>
    </source>
</evidence>
<dbReference type="EMBL" id="NHNT01000001">
    <property type="protein sequence ID" value="OUZ40345.1"/>
    <property type="molecule type" value="Genomic_DNA"/>
</dbReference>
<name>A0ABX3ZKS8_9BACL</name>